<gene>
    <name evidence="4" type="primary">leuA_3</name>
    <name evidence="4" type="ORF">V7x_29880</name>
</gene>
<organism evidence="4 5">
    <name type="scientific">Crateriforma conspicua</name>
    <dbReference type="NCBI Taxonomy" id="2527996"/>
    <lineage>
        <taxon>Bacteria</taxon>
        <taxon>Pseudomonadati</taxon>
        <taxon>Planctomycetota</taxon>
        <taxon>Planctomycetia</taxon>
        <taxon>Planctomycetales</taxon>
        <taxon>Planctomycetaceae</taxon>
        <taxon>Crateriforma</taxon>
    </lineage>
</organism>
<reference evidence="4 5" key="1">
    <citation type="submission" date="2019-02" db="EMBL/GenBank/DDBJ databases">
        <title>Deep-cultivation of Planctomycetes and their phenomic and genomic characterization uncovers novel biology.</title>
        <authorList>
            <person name="Wiegand S."/>
            <person name="Jogler M."/>
            <person name="Boedeker C."/>
            <person name="Pinto D."/>
            <person name="Vollmers J."/>
            <person name="Rivas-Marin E."/>
            <person name="Kohn T."/>
            <person name="Peeters S.H."/>
            <person name="Heuer A."/>
            <person name="Rast P."/>
            <person name="Oberbeckmann S."/>
            <person name="Bunk B."/>
            <person name="Jeske O."/>
            <person name="Meyerdierks A."/>
            <person name="Storesund J.E."/>
            <person name="Kallscheuer N."/>
            <person name="Luecker S."/>
            <person name="Lage O.M."/>
            <person name="Pohl T."/>
            <person name="Merkel B.J."/>
            <person name="Hornburger P."/>
            <person name="Mueller R.-W."/>
            <person name="Bruemmer F."/>
            <person name="Labrenz M."/>
            <person name="Spormann A.M."/>
            <person name="Op Den Camp H."/>
            <person name="Overmann J."/>
            <person name="Amann R."/>
            <person name="Jetten M.S.M."/>
            <person name="Mascher T."/>
            <person name="Medema M.H."/>
            <person name="Devos D.P."/>
            <person name="Kaster A.-K."/>
            <person name="Ovreas L."/>
            <person name="Rohde M."/>
            <person name="Galperin M.Y."/>
            <person name="Jogler C."/>
        </authorList>
    </citation>
    <scope>NUCLEOTIDE SEQUENCE [LARGE SCALE GENOMIC DNA]</scope>
    <source>
        <strain evidence="4 5">V7</strain>
    </source>
</reference>
<dbReference type="EC" id="2.3.3.13" evidence="4"/>
<dbReference type="GO" id="GO:0019752">
    <property type="term" value="P:carboxylic acid metabolic process"/>
    <property type="evidence" value="ECO:0007669"/>
    <property type="project" value="InterPro"/>
</dbReference>
<evidence type="ECO:0000259" key="3">
    <source>
        <dbReference type="PROSITE" id="PS50991"/>
    </source>
</evidence>
<comment type="similarity">
    <text evidence="1">Belongs to the alpha-IPM synthase/homocitrate synthase family.</text>
</comment>
<dbReference type="EMBL" id="SJPZ01000001">
    <property type="protein sequence ID" value="TWU67414.1"/>
    <property type="molecule type" value="Genomic_DNA"/>
</dbReference>
<dbReference type="Pfam" id="PF22617">
    <property type="entry name" value="HCS_D2"/>
    <property type="match status" value="1"/>
</dbReference>
<dbReference type="PANTHER" id="PTHR42880">
    <property type="entry name" value="HOMOCITRATE SYNTHASE"/>
    <property type="match status" value="1"/>
</dbReference>
<dbReference type="RefSeq" id="WP_197137361.1">
    <property type="nucleotide sequence ID" value="NZ_SJPZ01000001.1"/>
</dbReference>
<dbReference type="InterPro" id="IPR002034">
    <property type="entry name" value="AIPM/Hcit_synth_CS"/>
</dbReference>
<dbReference type="PROSITE" id="PS00816">
    <property type="entry name" value="AIPM_HOMOCIT_SYNTH_2"/>
    <property type="match status" value="1"/>
</dbReference>
<dbReference type="Gene3D" id="3.20.20.70">
    <property type="entry name" value="Aldolase class I"/>
    <property type="match status" value="1"/>
</dbReference>
<dbReference type="PROSITE" id="PS50991">
    <property type="entry name" value="PYR_CT"/>
    <property type="match status" value="1"/>
</dbReference>
<name>A0A5C6FYL1_9PLAN</name>
<dbReference type="SUPFAM" id="SSF51569">
    <property type="entry name" value="Aldolase"/>
    <property type="match status" value="1"/>
</dbReference>
<evidence type="ECO:0000313" key="5">
    <source>
        <dbReference type="Proteomes" id="UP000316476"/>
    </source>
</evidence>
<dbReference type="InterPro" id="IPR054691">
    <property type="entry name" value="LeuA/HCS_post-cat"/>
</dbReference>
<feature type="domain" description="Pyruvate carboxyltransferase" evidence="3">
    <location>
        <begin position="19"/>
        <end position="270"/>
    </location>
</feature>
<keyword evidence="4" id="KW-0012">Acyltransferase</keyword>
<dbReference type="Proteomes" id="UP000316476">
    <property type="component" value="Unassembled WGS sequence"/>
</dbReference>
<evidence type="ECO:0000256" key="1">
    <source>
        <dbReference type="ARBA" id="ARBA00006154"/>
    </source>
</evidence>
<dbReference type="InterPro" id="IPR013785">
    <property type="entry name" value="Aldolase_TIM"/>
</dbReference>
<dbReference type="InterPro" id="IPR000891">
    <property type="entry name" value="PYR_CT"/>
</dbReference>
<dbReference type="GO" id="GO:0003852">
    <property type="term" value="F:2-isopropylmalate synthase activity"/>
    <property type="evidence" value="ECO:0007669"/>
    <property type="project" value="UniProtKB-EC"/>
</dbReference>
<dbReference type="PANTHER" id="PTHR42880:SF1">
    <property type="entry name" value="ISOPROPYLMALATE_HOMOCITRATE_CITRAMALATE SYNTHASE FAMILY PROTEIN"/>
    <property type="match status" value="1"/>
</dbReference>
<keyword evidence="2 4" id="KW-0808">Transferase</keyword>
<evidence type="ECO:0000313" key="4">
    <source>
        <dbReference type="EMBL" id="TWU67414.1"/>
    </source>
</evidence>
<evidence type="ECO:0000256" key="2">
    <source>
        <dbReference type="ARBA" id="ARBA00022679"/>
    </source>
</evidence>
<dbReference type="Gene3D" id="1.10.238.260">
    <property type="match status" value="1"/>
</dbReference>
<sequence length="396" mass="42213">MSAHCNPIQSAATSSPRSVHLVDTTLRDAAQSPGIVFSAQDRLAIANALAEIGIDEIEVGCPVMGDAEQAVIRQTLEMNLPCRITGWCRASIADLDAAASCGLRSVHVAFPGSDLQIQTLGKSWTWVIDTLHRRVDLARQRFDFVSVGLMDASRCGDASVLEFARHCEQLQIDRLRLADTVGLWNPMTAARIAGLVREATRLPAIGVHCHNDLGMAVGNTLAALQAGATDADVTVLGLGERAGNAALEEVAVALAATTDIRTRIRREKLCQLCRQVAAACDRTIPPQKPIAGDGLFVHESGIHVHGVLRNPAAFEPFPPGSVGQTGREIRVGSHSGRAGLTEALRAAGIPARGDEVSELMAKVRHEVARTRRCITPGRLAEIYRVQKQSGTPSHAG</sequence>
<proteinExistence type="inferred from homology"/>
<protein>
    <submittedName>
        <fullName evidence="4">2-isopropylmalate synthase</fullName>
        <ecNumber evidence="4">2.3.3.13</ecNumber>
    </submittedName>
</protein>
<dbReference type="Pfam" id="PF00682">
    <property type="entry name" value="HMGL-like"/>
    <property type="match status" value="1"/>
</dbReference>
<dbReference type="AlphaFoldDB" id="A0A5C6FYL1"/>
<comment type="caution">
    <text evidence="4">The sequence shown here is derived from an EMBL/GenBank/DDBJ whole genome shotgun (WGS) entry which is preliminary data.</text>
</comment>
<accession>A0A5C6FYL1</accession>